<proteinExistence type="predicted"/>
<dbReference type="Gene3D" id="2.130.10.10">
    <property type="entry name" value="YVTN repeat-like/Quinoprotein amine dehydrogenase"/>
    <property type="match status" value="1"/>
</dbReference>
<gene>
    <name evidence="2" type="ordered locus">Psta_1246</name>
</gene>
<dbReference type="AlphaFoldDB" id="D2QW49"/>
<organism evidence="2 3">
    <name type="scientific">Pirellula staleyi (strain ATCC 27377 / DSM 6068 / ICPB 4128)</name>
    <name type="common">Pirella staleyi</name>
    <dbReference type="NCBI Taxonomy" id="530564"/>
    <lineage>
        <taxon>Bacteria</taxon>
        <taxon>Pseudomonadati</taxon>
        <taxon>Planctomycetota</taxon>
        <taxon>Planctomycetia</taxon>
        <taxon>Pirellulales</taxon>
        <taxon>Pirellulaceae</taxon>
        <taxon>Pirellula</taxon>
    </lineage>
</organism>
<evidence type="ECO:0000256" key="1">
    <source>
        <dbReference type="SAM" id="SignalP"/>
    </source>
</evidence>
<reference evidence="2 3" key="1">
    <citation type="journal article" date="2009" name="Stand. Genomic Sci.">
        <title>Complete genome sequence of Pirellula staleyi type strain (ATCC 27377).</title>
        <authorList>
            <person name="Clum A."/>
            <person name="Tindall B.J."/>
            <person name="Sikorski J."/>
            <person name="Ivanova N."/>
            <person name="Mavrommatis K."/>
            <person name="Lucas S."/>
            <person name="Glavina del Rio T."/>
            <person name="Nolan M."/>
            <person name="Chen F."/>
            <person name="Tice H."/>
            <person name="Pitluck S."/>
            <person name="Cheng J.F."/>
            <person name="Chertkov O."/>
            <person name="Brettin T."/>
            <person name="Han C."/>
            <person name="Detter J.C."/>
            <person name="Kuske C."/>
            <person name="Bruce D."/>
            <person name="Goodwin L."/>
            <person name="Ovchinikova G."/>
            <person name="Pati A."/>
            <person name="Mikhailova N."/>
            <person name="Chen A."/>
            <person name="Palaniappan K."/>
            <person name="Land M."/>
            <person name="Hauser L."/>
            <person name="Chang Y.J."/>
            <person name="Jeffries C.D."/>
            <person name="Chain P."/>
            <person name="Rohde M."/>
            <person name="Goker M."/>
            <person name="Bristow J."/>
            <person name="Eisen J.A."/>
            <person name="Markowitz V."/>
            <person name="Hugenholtz P."/>
            <person name="Kyrpides N.C."/>
            <person name="Klenk H.P."/>
            <person name="Lapidus A."/>
        </authorList>
    </citation>
    <scope>NUCLEOTIDE SEQUENCE [LARGE SCALE GENOMIC DNA]</scope>
    <source>
        <strain evidence="3">ATCC 27377 / DSM 6068 / ICPB 4128</strain>
    </source>
</reference>
<dbReference type="EMBL" id="CP001848">
    <property type="protein sequence ID" value="ADB15924.1"/>
    <property type="molecule type" value="Genomic_DNA"/>
</dbReference>
<keyword evidence="3" id="KW-1185">Reference proteome</keyword>
<dbReference type="SUPFAM" id="SSF101898">
    <property type="entry name" value="NHL repeat"/>
    <property type="match status" value="1"/>
</dbReference>
<dbReference type="OrthoDB" id="2489803at2"/>
<feature type="signal peptide" evidence="1">
    <location>
        <begin position="1"/>
        <end position="23"/>
    </location>
</feature>
<dbReference type="SUPFAM" id="SSF63829">
    <property type="entry name" value="Calcium-dependent phosphotriesterase"/>
    <property type="match status" value="1"/>
</dbReference>
<name>D2QW49_PIRSD</name>
<dbReference type="eggNOG" id="COG3391">
    <property type="taxonomic scope" value="Bacteria"/>
</dbReference>
<protein>
    <submittedName>
        <fullName evidence="2">Uncharacterized protein</fullName>
    </submittedName>
</protein>
<dbReference type="STRING" id="530564.Psta_1246"/>
<evidence type="ECO:0000313" key="3">
    <source>
        <dbReference type="Proteomes" id="UP000001887"/>
    </source>
</evidence>
<sequence length="445" mass="48033" precursor="true">MFSPRSRCALLLLLLAVTAPLWAQGAEPVFPPVLAGGEAVVVDTSEKFLVRAPSIREGVVMAKQAPRVTFAYFPEQDYAGKPWSNWGDSLAVGGKYYASIGDHLAPAGNARVFEFDPATSKFRKLLDLAEILPVSEGKYRPGKIHSRIDLGSDGWLYMSTHRGSTKVTADQFGYVGDYIVRCHPERGQGEVVAIGAVPKHCVPTSVLDPKRLIFYGGTAPGTDAPSQAIQFFAYDCANQKLLYAGENGPPRYIAYAASTGRIYFTTGNSDTSDLMRFDPATDKAPVKLAAQIGMRAATMETPDGLIYTVSSGQKGSDAMIYALDTKTETVREIGPAAVGGEAYIASLDVDPTGRYLYYVPGAHGGSDRDGGAVVQLDTKTKTRKVLCSLAPHYQEKYGFTLKGTYSTAIDATGERLYVNWNISRGSKAWDCCGLTMIEIPASERP</sequence>
<dbReference type="KEGG" id="psl:Psta_1246"/>
<evidence type="ECO:0000313" key="2">
    <source>
        <dbReference type="EMBL" id="ADB15924.1"/>
    </source>
</evidence>
<keyword evidence="1" id="KW-0732">Signal</keyword>
<accession>D2QW49</accession>
<dbReference type="InterPro" id="IPR015943">
    <property type="entry name" value="WD40/YVTN_repeat-like_dom_sf"/>
</dbReference>
<dbReference type="HOGENOM" id="CLU_615157_0_0_0"/>
<dbReference type="Proteomes" id="UP000001887">
    <property type="component" value="Chromosome"/>
</dbReference>
<feature type="chain" id="PRO_5003034348" evidence="1">
    <location>
        <begin position="24"/>
        <end position="445"/>
    </location>
</feature>